<dbReference type="PANTHER" id="PTHR46268:SF26">
    <property type="entry name" value="UNIVERSAL STRESS PROTEIN MJ0577"/>
    <property type="match status" value="1"/>
</dbReference>
<comment type="caution">
    <text evidence="3">The sequence shown here is derived from an EMBL/GenBank/DDBJ whole genome shotgun (WGS) entry which is preliminary data.</text>
</comment>
<dbReference type="PANTHER" id="PTHR46268">
    <property type="entry name" value="STRESS RESPONSE PROTEIN NHAX"/>
    <property type="match status" value="1"/>
</dbReference>
<keyword evidence="4" id="KW-1185">Reference proteome</keyword>
<dbReference type="InterPro" id="IPR006015">
    <property type="entry name" value="Universal_stress_UspA"/>
</dbReference>
<feature type="domain" description="UspA" evidence="2">
    <location>
        <begin position="196"/>
        <end position="280"/>
    </location>
</feature>
<evidence type="ECO:0000313" key="4">
    <source>
        <dbReference type="Proteomes" id="UP001245683"/>
    </source>
</evidence>
<reference evidence="3 4" key="1">
    <citation type="submission" date="2023-08" db="EMBL/GenBank/DDBJ databases">
        <title>Draft genome sequence of Thermococcus waiotapuensis WT1T, a thermophilic sulphur-dependent archaeon from order Thermococcales.</title>
        <authorList>
            <person name="Manners S.H."/>
            <person name="Carere C.R."/>
            <person name="Dhami M.K."/>
            <person name="Dobson R.C.J."/>
            <person name="Stott M.B."/>
        </authorList>
    </citation>
    <scope>NUCLEOTIDE SEQUENCE [LARGE SCALE GENOMIC DNA]</scope>
    <source>
        <strain evidence="3 4">WT1</strain>
    </source>
</reference>
<dbReference type="InterPro" id="IPR006016">
    <property type="entry name" value="UspA"/>
</dbReference>
<feature type="domain" description="UspA" evidence="2">
    <location>
        <begin position="1"/>
        <end position="136"/>
    </location>
</feature>
<evidence type="ECO:0000256" key="1">
    <source>
        <dbReference type="ARBA" id="ARBA00008791"/>
    </source>
</evidence>
<dbReference type="AlphaFoldDB" id="A0AAE4T3V2"/>
<comment type="similarity">
    <text evidence="1">Belongs to the universal stress protein A family.</text>
</comment>
<accession>A0AAE4T3V2</accession>
<dbReference type="Proteomes" id="UP001245683">
    <property type="component" value="Unassembled WGS sequence"/>
</dbReference>
<dbReference type="CDD" id="cd00293">
    <property type="entry name" value="USP-like"/>
    <property type="match status" value="2"/>
</dbReference>
<dbReference type="EMBL" id="JAVDZE010000002">
    <property type="protein sequence ID" value="MDV3104121.1"/>
    <property type="molecule type" value="Genomic_DNA"/>
</dbReference>
<evidence type="ECO:0000313" key="3">
    <source>
        <dbReference type="EMBL" id="MDV3104121.1"/>
    </source>
</evidence>
<protein>
    <submittedName>
        <fullName evidence="3">Universal stress protein</fullName>
    </submittedName>
</protein>
<gene>
    <name evidence="3" type="ORF">RBI02_06150</name>
</gene>
<dbReference type="InterPro" id="IPR014729">
    <property type="entry name" value="Rossmann-like_a/b/a_fold"/>
</dbReference>
<proteinExistence type="inferred from homology"/>
<sequence length="282" mass="31282">MFEKVLYPTDFSEVSLHALRNCIPEIVRLGVEELHIIHVLDIATLEFEAFSLQEAYRAKISELAGELRKATGERTGIITDVLVGIPSVEIAEYASRENIDLIIIPNAGENVWRRMFVGSTASNLVRTSKKPVLILKYEGKDKKFEPTFGSCLEIFKKPLLALDFSKCSQGVLQATKKFEELMESGILLHSVDYGKVEELEHNIEIAKANLEKATEAFSKPMEKEVTVGVASQAIIGMALAKKASMIVMGKKGRSFLKDLILGSTAERVMRDAKIPVLLVPCE</sequence>
<organism evidence="3 4">
    <name type="scientific">Thermococcus waiotapuensis</name>
    <dbReference type="NCBI Taxonomy" id="90909"/>
    <lineage>
        <taxon>Archaea</taxon>
        <taxon>Methanobacteriati</taxon>
        <taxon>Methanobacteriota</taxon>
        <taxon>Thermococci</taxon>
        <taxon>Thermococcales</taxon>
        <taxon>Thermococcaceae</taxon>
        <taxon>Thermococcus</taxon>
    </lineage>
</organism>
<dbReference type="RefSeq" id="WP_315341870.1">
    <property type="nucleotide sequence ID" value="NZ_JAVDZE010000002.1"/>
</dbReference>
<dbReference type="Pfam" id="PF00582">
    <property type="entry name" value="Usp"/>
    <property type="match status" value="2"/>
</dbReference>
<evidence type="ECO:0000259" key="2">
    <source>
        <dbReference type="Pfam" id="PF00582"/>
    </source>
</evidence>
<name>A0AAE4T3V2_9EURY</name>
<dbReference type="SUPFAM" id="SSF52402">
    <property type="entry name" value="Adenine nucleotide alpha hydrolases-like"/>
    <property type="match status" value="2"/>
</dbReference>
<dbReference type="Gene3D" id="3.40.50.620">
    <property type="entry name" value="HUPs"/>
    <property type="match status" value="2"/>
</dbReference>
<dbReference type="PRINTS" id="PR01438">
    <property type="entry name" value="UNVRSLSTRESS"/>
</dbReference>